<dbReference type="AlphaFoldDB" id="A0A4Y6PNM3"/>
<accession>A0A4Y6PNM3</accession>
<name>A0A4Y6PNM3_PERCE</name>
<reference evidence="2 3" key="1">
    <citation type="submission" date="2019-06" db="EMBL/GenBank/DDBJ databases">
        <title>Persicimonas caeni gen. nov., sp. nov., a predatory bacterium isolated from solar saltern.</title>
        <authorList>
            <person name="Wang S."/>
        </authorList>
    </citation>
    <scope>NUCLEOTIDE SEQUENCE [LARGE SCALE GENOMIC DNA]</scope>
    <source>
        <strain evidence="2 3">YN101</strain>
    </source>
</reference>
<evidence type="ECO:0000313" key="2">
    <source>
        <dbReference type="EMBL" id="QDG49911.1"/>
    </source>
</evidence>
<dbReference type="InterPro" id="IPR036116">
    <property type="entry name" value="FN3_sf"/>
</dbReference>
<feature type="chain" id="PRO_5030106135" description="Fibronectin type III domain-containing protein" evidence="1">
    <location>
        <begin position="27"/>
        <end position="265"/>
    </location>
</feature>
<dbReference type="RefSeq" id="WP_141196408.1">
    <property type="nucleotide sequence ID" value="NZ_CP041186.1"/>
</dbReference>
<keyword evidence="1" id="KW-0732">Signal</keyword>
<evidence type="ECO:0000256" key="1">
    <source>
        <dbReference type="SAM" id="SignalP"/>
    </source>
</evidence>
<keyword evidence="3" id="KW-1185">Reference proteome</keyword>
<dbReference type="SUPFAM" id="SSF49265">
    <property type="entry name" value="Fibronectin type III"/>
    <property type="match status" value="1"/>
</dbReference>
<dbReference type="Proteomes" id="UP000315995">
    <property type="component" value="Chromosome"/>
</dbReference>
<dbReference type="EMBL" id="CP041186">
    <property type="protein sequence ID" value="QDG49911.1"/>
    <property type="molecule type" value="Genomic_DNA"/>
</dbReference>
<proteinExistence type="predicted"/>
<evidence type="ECO:0000313" key="3">
    <source>
        <dbReference type="Proteomes" id="UP000315995"/>
    </source>
</evidence>
<sequence>MNDNSAVAIARALSLAGLLFGLAGCAALRAPAEFTPAKAPSAAALPLHIEPVEGRPNGLVLRFTCACELPDDGWLQLLRARGDETPQLFRNIRFNARLRDRLTGAGLELLDRSIDTQPTHYQLRVRAAHDDAPGQTLQVSAPLVVRWRTPPARPAELQAHSHIAGTVELRWLAPADTGALIFRRNVLDSSARWERLARVGPSAQGVFVDRQVEPAGVYAYRVALAIDTTSTVQFGRPSEELYVTVHTAPVVDAPSDEARQTPSGS</sequence>
<organism evidence="2 3">
    <name type="scientific">Persicimonas caeni</name>
    <dbReference type="NCBI Taxonomy" id="2292766"/>
    <lineage>
        <taxon>Bacteria</taxon>
        <taxon>Deltaproteobacteria</taxon>
        <taxon>Bradymonadales</taxon>
        <taxon>Bradymonadaceae</taxon>
        <taxon>Persicimonas</taxon>
    </lineage>
</organism>
<accession>A0A5B8XZ28</accession>
<protein>
    <recommendedName>
        <fullName evidence="4">Fibronectin type III domain-containing protein</fullName>
    </recommendedName>
</protein>
<evidence type="ECO:0008006" key="4">
    <source>
        <dbReference type="Google" id="ProtNLM"/>
    </source>
</evidence>
<feature type="signal peptide" evidence="1">
    <location>
        <begin position="1"/>
        <end position="26"/>
    </location>
</feature>
<gene>
    <name evidence="2" type="ORF">FIV42_03880</name>
</gene>